<dbReference type="Gene3D" id="1.10.10.10">
    <property type="entry name" value="Winged helix-like DNA-binding domain superfamily/Winged helix DNA-binding domain"/>
    <property type="match status" value="1"/>
</dbReference>
<reference evidence="8 9" key="1">
    <citation type="submission" date="2021-07" db="EMBL/GenBank/DDBJ databases">
        <title>The Aristolochia fimbriata genome: insights into angiosperm evolution, floral development and chemical biosynthesis.</title>
        <authorList>
            <person name="Jiao Y."/>
        </authorList>
    </citation>
    <scope>NUCLEOTIDE SEQUENCE [LARGE SCALE GENOMIC DNA]</scope>
    <source>
        <strain evidence="8">IBCAS-2021</strain>
        <tissue evidence="8">Leaf</tissue>
    </source>
</reference>
<dbReference type="PANTHER" id="PTHR33463:SF198">
    <property type="entry name" value="RPP4C3"/>
    <property type="match status" value="1"/>
</dbReference>
<dbReference type="GO" id="GO:0005524">
    <property type="term" value="F:ATP binding"/>
    <property type="evidence" value="ECO:0007669"/>
    <property type="project" value="UniProtKB-KW"/>
</dbReference>
<dbReference type="Pfam" id="PF13855">
    <property type="entry name" value="LRR_8"/>
    <property type="match status" value="1"/>
</dbReference>
<evidence type="ECO:0000259" key="7">
    <source>
        <dbReference type="Pfam" id="PF23247"/>
    </source>
</evidence>
<dbReference type="Gene3D" id="3.40.50.300">
    <property type="entry name" value="P-loop containing nucleotide triphosphate hydrolases"/>
    <property type="match status" value="1"/>
</dbReference>
<keyword evidence="2" id="KW-0677">Repeat</keyword>
<dbReference type="InterPro" id="IPR032675">
    <property type="entry name" value="LRR_dom_sf"/>
</dbReference>
<dbReference type="Gene3D" id="3.80.10.10">
    <property type="entry name" value="Ribonuclease Inhibitor"/>
    <property type="match status" value="1"/>
</dbReference>
<dbReference type="AlphaFoldDB" id="A0AAV7EDG0"/>
<comment type="caution">
    <text evidence="8">The sequence shown here is derived from an EMBL/GenBank/DDBJ whole genome shotgun (WGS) entry which is preliminary data.</text>
</comment>
<sequence>MDFLFTIISEVGKCLYDPVKRHCGYLFCYARNVEKLSDEVTKLSKHKNDVDNKLEEERRTSLKEPKEAVKQWKEDVEKVARQANVYGGQLIISGEQRPIQMGGCWCFNVVTWRYKLGRDAAKEIVRVQELTNVLNNFHGDFTYRPPPSDVVIRRSDTIQNNESITISVERQVKQALGDHKLKVIQEDIADSLGLKCIKEVNTDQRRASLLFDELKNYERVLIILDGVWEKLEMAQVGIPRRGEHPCCKIIIASRRIDVCDLMRMDIKISVEPWSSEDSRKLFDSKVGQDMIVKNPKLEPLANEIIKEYGGNPLAIVTLASALVGKDNEVIWKDALRSLKSSDPNELENIDGMDTVIRSIKYSYNHLPGDQFHPMKLCFLFCSLFPEDCDINLFDLRTYGIGEGFLRVDGSLLDARGTLESYIVRLKARNLLLDSSNKNCVRMHVARLIASKEHGFIGKAGIGLNEWPKLLDNAEEYCKRMSLMNNDIRVLPADNYLNMPQLRRLLLTGNKNLEQIPDNFFAGMNKLVNLDLSETAVSWVPTSMSCLTNLRTLNFASTFGSDGERDMSLIGKLEKLEILILGCERLEFPNGLGELTNLKVLHLGHNLESIPEAVIPKLLLLEELCLDTRVSSGPSNYSDSTSAATLAEVASLKHLTTLRLGVNCDVGTLSQDIPLCWKNNLQEFMICLGSFEDPSDAKGLSKVLFIDNLSYPIKDWVLFLLQKTEDLHVRNNKGFSYFPCLNIMDNLKRLQIYDWAVMKNVVENIKEVVPQATNNLGRLERLYLQELPNLERICQGPLGVGFVMNLKELIVSECEKIRSIMPLDLLQASQSLESLTVTNCASLTRGQSKCRSTKQYCFRSKSTSW</sequence>
<dbReference type="InterPro" id="IPR002182">
    <property type="entry name" value="NB-ARC"/>
</dbReference>
<keyword evidence="4" id="KW-0547">Nucleotide-binding</keyword>
<name>A0AAV7EDG0_ARIFI</name>
<evidence type="ECO:0000256" key="4">
    <source>
        <dbReference type="ARBA" id="ARBA00022840"/>
    </source>
</evidence>
<dbReference type="SUPFAM" id="SSF52058">
    <property type="entry name" value="L domain-like"/>
    <property type="match status" value="1"/>
</dbReference>
<dbReference type="Pfam" id="PF23247">
    <property type="entry name" value="LRR_RPS2"/>
    <property type="match status" value="1"/>
</dbReference>
<dbReference type="InterPro" id="IPR027417">
    <property type="entry name" value="P-loop_NTPase"/>
</dbReference>
<evidence type="ECO:0000313" key="8">
    <source>
        <dbReference type="EMBL" id="KAG9446773.1"/>
    </source>
</evidence>
<dbReference type="InterPro" id="IPR036388">
    <property type="entry name" value="WH-like_DNA-bd_sf"/>
</dbReference>
<evidence type="ECO:0000256" key="1">
    <source>
        <dbReference type="ARBA" id="ARBA00008894"/>
    </source>
</evidence>
<protein>
    <recommendedName>
        <fullName evidence="10">NB-ARC domain-containing protein</fullName>
    </recommendedName>
</protein>
<feature type="domain" description="NB-ARC" evidence="6">
    <location>
        <begin position="180"/>
        <end position="288"/>
    </location>
</feature>
<evidence type="ECO:0000256" key="5">
    <source>
        <dbReference type="SAM" id="MobiDB-lite"/>
    </source>
</evidence>
<evidence type="ECO:0000259" key="6">
    <source>
        <dbReference type="Pfam" id="PF00931"/>
    </source>
</evidence>
<dbReference type="InterPro" id="IPR001611">
    <property type="entry name" value="Leu-rich_rpt"/>
</dbReference>
<dbReference type="Proteomes" id="UP000825729">
    <property type="component" value="Unassembled WGS sequence"/>
</dbReference>
<evidence type="ECO:0000256" key="2">
    <source>
        <dbReference type="ARBA" id="ARBA00022737"/>
    </source>
</evidence>
<proteinExistence type="inferred from homology"/>
<gene>
    <name evidence="8" type="ORF">H6P81_012901</name>
</gene>
<dbReference type="InterPro" id="IPR057135">
    <property type="entry name" value="At4g27190-like_LRR"/>
</dbReference>
<keyword evidence="9" id="KW-1185">Reference proteome</keyword>
<feature type="domain" description="Disease resistance protein At4g27190-like leucine-rich repeats" evidence="7">
    <location>
        <begin position="721"/>
        <end position="840"/>
    </location>
</feature>
<dbReference type="Pfam" id="PF00931">
    <property type="entry name" value="NB-ARC"/>
    <property type="match status" value="1"/>
</dbReference>
<comment type="similarity">
    <text evidence="1">Belongs to the disease resistance NB-LRR family.</text>
</comment>
<keyword evidence="4" id="KW-0067">ATP-binding</keyword>
<dbReference type="InterPro" id="IPR050905">
    <property type="entry name" value="Plant_NBS-LRR"/>
</dbReference>
<keyword evidence="3" id="KW-0611">Plant defense</keyword>
<organism evidence="8 9">
    <name type="scientific">Aristolochia fimbriata</name>
    <name type="common">White veined hardy Dutchman's pipe vine</name>
    <dbReference type="NCBI Taxonomy" id="158543"/>
    <lineage>
        <taxon>Eukaryota</taxon>
        <taxon>Viridiplantae</taxon>
        <taxon>Streptophyta</taxon>
        <taxon>Embryophyta</taxon>
        <taxon>Tracheophyta</taxon>
        <taxon>Spermatophyta</taxon>
        <taxon>Magnoliopsida</taxon>
        <taxon>Magnoliidae</taxon>
        <taxon>Piperales</taxon>
        <taxon>Aristolochiaceae</taxon>
        <taxon>Aristolochia</taxon>
    </lineage>
</organism>
<dbReference type="SUPFAM" id="SSF52540">
    <property type="entry name" value="P-loop containing nucleoside triphosphate hydrolases"/>
    <property type="match status" value="1"/>
</dbReference>
<dbReference type="InterPro" id="IPR042197">
    <property type="entry name" value="Apaf_helical"/>
</dbReference>
<dbReference type="GO" id="GO:0043531">
    <property type="term" value="F:ADP binding"/>
    <property type="evidence" value="ECO:0007669"/>
    <property type="project" value="InterPro"/>
</dbReference>
<evidence type="ECO:0008006" key="10">
    <source>
        <dbReference type="Google" id="ProtNLM"/>
    </source>
</evidence>
<evidence type="ECO:0000256" key="3">
    <source>
        <dbReference type="ARBA" id="ARBA00022821"/>
    </source>
</evidence>
<dbReference type="EMBL" id="JAINDJ010000005">
    <property type="protein sequence ID" value="KAG9446773.1"/>
    <property type="molecule type" value="Genomic_DNA"/>
</dbReference>
<dbReference type="PANTHER" id="PTHR33463">
    <property type="entry name" value="NB-ARC DOMAIN-CONTAINING PROTEIN-RELATED"/>
    <property type="match status" value="1"/>
</dbReference>
<dbReference type="GO" id="GO:0006952">
    <property type="term" value="P:defense response"/>
    <property type="evidence" value="ECO:0007669"/>
    <property type="project" value="UniProtKB-KW"/>
</dbReference>
<dbReference type="Gene3D" id="1.10.8.430">
    <property type="entry name" value="Helical domain of apoptotic protease-activating factors"/>
    <property type="match status" value="1"/>
</dbReference>
<feature type="region of interest" description="Disordered" evidence="5">
    <location>
        <begin position="47"/>
        <end position="66"/>
    </location>
</feature>
<evidence type="ECO:0000313" key="9">
    <source>
        <dbReference type="Proteomes" id="UP000825729"/>
    </source>
</evidence>
<accession>A0AAV7EDG0</accession>